<evidence type="ECO:0000313" key="3">
    <source>
        <dbReference type="Proteomes" id="UP001221757"/>
    </source>
</evidence>
<sequence>MSTVSQQTPPISTAESDPWAPSMPNSDYYTLLSAKDAAELVVPKNQRGRTIIPRRVVAMRTSPLGRFPPVNAVYPPTYPPAHAPAYPAAYPAAAAPPRAPSVAVPVGVDQSSTSQTDVPASPEVPHQSPSRAIGLGHPSTSHTRNTPLDQDEPASPQVSPSPCTRIHSSTIQARTERSPARQLDAIVEDPVIPQPSATRPVPLAGTRKRSYAAAVSTEETAKKSTARRVTPTPPSSPRCASKPSGTSASSDSALAPRSTASGSPLAGPRQVQSPRLLFPVNMAGSPRFQSLDGAVLAITAAKEAVEQPSEKRNEDVEEEWAYREDYFIKFKVHATFHIRVAARRLKMLF</sequence>
<proteinExistence type="predicted"/>
<feature type="region of interest" description="Disordered" evidence="1">
    <location>
        <begin position="92"/>
        <end position="270"/>
    </location>
</feature>
<keyword evidence="3" id="KW-1185">Reference proteome</keyword>
<reference evidence="2" key="1">
    <citation type="submission" date="2023-03" db="EMBL/GenBank/DDBJ databases">
        <title>Massive genome expansion in bonnet fungi (Mycena s.s.) driven by repeated elements and novel gene families across ecological guilds.</title>
        <authorList>
            <consortium name="Lawrence Berkeley National Laboratory"/>
            <person name="Harder C.B."/>
            <person name="Miyauchi S."/>
            <person name="Viragh M."/>
            <person name="Kuo A."/>
            <person name="Thoen E."/>
            <person name="Andreopoulos B."/>
            <person name="Lu D."/>
            <person name="Skrede I."/>
            <person name="Drula E."/>
            <person name="Henrissat B."/>
            <person name="Morin E."/>
            <person name="Kohler A."/>
            <person name="Barry K."/>
            <person name="LaButti K."/>
            <person name="Morin E."/>
            <person name="Salamov A."/>
            <person name="Lipzen A."/>
            <person name="Mereny Z."/>
            <person name="Hegedus B."/>
            <person name="Baldrian P."/>
            <person name="Stursova M."/>
            <person name="Weitz H."/>
            <person name="Taylor A."/>
            <person name="Grigoriev I.V."/>
            <person name="Nagy L.G."/>
            <person name="Martin F."/>
            <person name="Kauserud H."/>
        </authorList>
    </citation>
    <scope>NUCLEOTIDE SEQUENCE</scope>
    <source>
        <strain evidence="2">CBHHK067</strain>
    </source>
</reference>
<feature type="compositionally biased region" description="Polar residues" evidence="1">
    <location>
        <begin position="109"/>
        <end position="118"/>
    </location>
</feature>
<feature type="region of interest" description="Disordered" evidence="1">
    <location>
        <begin position="1"/>
        <end position="25"/>
    </location>
</feature>
<organism evidence="2 3">
    <name type="scientific">Mycena rosella</name>
    <name type="common">Pink bonnet</name>
    <name type="synonym">Agaricus rosellus</name>
    <dbReference type="NCBI Taxonomy" id="1033263"/>
    <lineage>
        <taxon>Eukaryota</taxon>
        <taxon>Fungi</taxon>
        <taxon>Dikarya</taxon>
        <taxon>Basidiomycota</taxon>
        <taxon>Agaricomycotina</taxon>
        <taxon>Agaricomycetes</taxon>
        <taxon>Agaricomycetidae</taxon>
        <taxon>Agaricales</taxon>
        <taxon>Marasmiineae</taxon>
        <taxon>Mycenaceae</taxon>
        <taxon>Mycena</taxon>
    </lineage>
</organism>
<dbReference type="EMBL" id="JARKIE010000067">
    <property type="protein sequence ID" value="KAJ7690120.1"/>
    <property type="molecule type" value="Genomic_DNA"/>
</dbReference>
<feature type="compositionally biased region" description="Polar residues" evidence="1">
    <location>
        <begin position="156"/>
        <end position="173"/>
    </location>
</feature>
<feature type="compositionally biased region" description="Polar residues" evidence="1">
    <location>
        <begin position="1"/>
        <end position="15"/>
    </location>
</feature>
<comment type="caution">
    <text evidence="2">The sequence shown here is derived from an EMBL/GenBank/DDBJ whole genome shotgun (WGS) entry which is preliminary data.</text>
</comment>
<evidence type="ECO:0000256" key="1">
    <source>
        <dbReference type="SAM" id="MobiDB-lite"/>
    </source>
</evidence>
<dbReference type="Proteomes" id="UP001221757">
    <property type="component" value="Unassembled WGS sequence"/>
</dbReference>
<gene>
    <name evidence="2" type="ORF">B0H17DRAFT_1134597</name>
</gene>
<dbReference type="AlphaFoldDB" id="A0AAD7DEZ8"/>
<accession>A0AAD7DEZ8</accession>
<feature type="compositionally biased region" description="Polar residues" evidence="1">
    <location>
        <begin position="138"/>
        <end position="148"/>
    </location>
</feature>
<feature type="compositionally biased region" description="Polar residues" evidence="1">
    <location>
        <begin position="243"/>
        <end position="262"/>
    </location>
</feature>
<protein>
    <submittedName>
        <fullName evidence="2">Uncharacterized protein</fullName>
    </submittedName>
</protein>
<feature type="compositionally biased region" description="Low complexity" evidence="1">
    <location>
        <begin position="92"/>
        <end position="106"/>
    </location>
</feature>
<name>A0AAD7DEZ8_MYCRO</name>
<evidence type="ECO:0000313" key="2">
    <source>
        <dbReference type="EMBL" id="KAJ7690120.1"/>
    </source>
</evidence>